<organism evidence="1 2">
    <name type="scientific">Rotaria sordida</name>
    <dbReference type="NCBI Taxonomy" id="392033"/>
    <lineage>
        <taxon>Eukaryota</taxon>
        <taxon>Metazoa</taxon>
        <taxon>Spiralia</taxon>
        <taxon>Gnathifera</taxon>
        <taxon>Rotifera</taxon>
        <taxon>Eurotatoria</taxon>
        <taxon>Bdelloidea</taxon>
        <taxon>Philodinida</taxon>
        <taxon>Philodinidae</taxon>
        <taxon>Rotaria</taxon>
    </lineage>
</organism>
<dbReference type="EMBL" id="CAJNOU010011047">
    <property type="protein sequence ID" value="CAF1555484.1"/>
    <property type="molecule type" value="Genomic_DNA"/>
</dbReference>
<gene>
    <name evidence="1" type="ORF">SEV965_LOCUS38906</name>
</gene>
<evidence type="ECO:0000313" key="1">
    <source>
        <dbReference type="EMBL" id="CAF1555484.1"/>
    </source>
</evidence>
<sequence>VQSQRSTKYMRTDQRQISNILQIVDV</sequence>
<accession>A0A815XBW6</accession>
<evidence type="ECO:0000313" key="2">
    <source>
        <dbReference type="Proteomes" id="UP000663889"/>
    </source>
</evidence>
<dbReference type="Proteomes" id="UP000663889">
    <property type="component" value="Unassembled WGS sequence"/>
</dbReference>
<comment type="caution">
    <text evidence="1">The sequence shown here is derived from an EMBL/GenBank/DDBJ whole genome shotgun (WGS) entry which is preliminary data.</text>
</comment>
<protein>
    <submittedName>
        <fullName evidence="1">Uncharacterized protein</fullName>
    </submittedName>
</protein>
<name>A0A815XBW6_9BILA</name>
<proteinExistence type="predicted"/>
<dbReference type="AlphaFoldDB" id="A0A815XBW6"/>
<reference evidence="1" key="1">
    <citation type="submission" date="2021-02" db="EMBL/GenBank/DDBJ databases">
        <authorList>
            <person name="Nowell W R."/>
        </authorList>
    </citation>
    <scope>NUCLEOTIDE SEQUENCE</scope>
</reference>
<feature type="non-terminal residue" evidence="1">
    <location>
        <position position="1"/>
    </location>
</feature>